<evidence type="ECO:0000313" key="7">
    <source>
        <dbReference type="Proteomes" id="UP000484076"/>
    </source>
</evidence>
<dbReference type="RefSeq" id="WP_152827949.1">
    <property type="nucleotide sequence ID" value="NZ_WHUT02000010.1"/>
</dbReference>
<accession>A0A8X8H5A2</accession>
<dbReference type="CDD" id="cd08422">
    <property type="entry name" value="PBP2_CrgA_like"/>
    <property type="match status" value="1"/>
</dbReference>
<sequence length="297" mass="32005">MTGLEDMRCFVEVAACGGLNRAAARLGLSKSIVSRRIAALEADLGVRLLARSTRGVVPTEAGQEFRHRCESILADVAEARETVMGKGGDLTGRLRVTAPQVMGLRIVAPVLGELTRQHPRLQIDLVLTDRVVDLIDEGFDLAIRMGEQRGASLIGRKIAPLHAVLVASRDYLERAGTPKTPADLTTHDCIGYSGGGDWQFRHGRRWVAVRPRGQLRTDSGDAIVQWAASGLGIGHVPAFLVQDRLNDGSLVELLADYPSPDYGIYTLRPPGPRTPAKVLLAIDALTARIRRDAGGAT</sequence>
<dbReference type="EMBL" id="WHUT02000010">
    <property type="protein sequence ID" value="NUB45908.1"/>
    <property type="molecule type" value="Genomic_DNA"/>
</dbReference>
<dbReference type="GO" id="GO:0003700">
    <property type="term" value="F:DNA-binding transcription factor activity"/>
    <property type="evidence" value="ECO:0007669"/>
    <property type="project" value="InterPro"/>
</dbReference>
<dbReference type="PANTHER" id="PTHR30537:SF5">
    <property type="entry name" value="HTH-TYPE TRANSCRIPTIONAL ACTIVATOR TTDR-RELATED"/>
    <property type="match status" value="1"/>
</dbReference>
<evidence type="ECO:0000256" key="1">
    <source>
        <dbReference type="ARBA" id="ARBA00009437"/>
    </source>
</evidence>
<dbReference type="InterPro" id="IPR036390">
    <property type="entry name" value="WH_DNA-bd_sf"/>
</dbReference>
<gene>
    <name evidence="6" type="ORF">GEU84_016040</name>
</gene>
<dbReference type="Pfam" id="PF00126">
    <property type="entry name" value="HTH_1"/>
    <property type="match status" value="1"/>
</dbReference>
<dbReference type="PROSITE" id="PS50931">
    <property type="entry name" value="HTH_LYSR"/>
    <property type="match status" value="1"/>
</dbReference>
<dbReference type="Proteomes" id="UP000484076">
    <property type="component" value="Unassembled WGS sequence"/>
</dbReference>
<dbReference type="InterPro" id="IPR000847">
    <property type="entry name" value="LysR_HTH_N"/>
</dbReference>
<name>A0A8X8H5A2_9RHOB</name>
<evidence type="ECO:0000259" key="5">
    <source>
        <dbReference type="PROSITE" id="PS50931"/>
    </source>
</evidence>
<comment type="caution">
    <text evidence="6">The sequence shown here is derived from an EMBL/GenBank/DDBJ whole genome shotgun (WGS) entry which is preliminary data.</text>
</comment>
<dbReference type="InterPro" id="IPR058163">
    <property type="entry name" value="LysR-type_TF_proteobact-type"/>
</dbReference>
<dbReference type="SUPFAM" id="SSF46785">
    <property type="entry name" value="Winged helix' DNA-binding domain"/>
    <property type="match status" value="1"/>
</dbReference>
<evidence type="ECO:0000256" key="3">
    <source>
        <dbReference type="ARBA" id="ARBA00023125"/>
    </source>
</evidence>
<dbReference type="InterPro" id="IPR036388">
    <property type="entry name" value="WH-like_DNA-bd_sf"/>
</dbReference>
<keyword evidence="4" id="KW-0804">Transcription</keyword>
<evidence type="ECO:0000313" key="6">
    <source>
        <dbReference type="EMBL" id="NUB45908.1"/>
    </source>
</evidence>
<keyword evidence="7" id="KW-1185">Reference proteome</keyword>
<dbReference type="GO" id="GO:0043565">
    <property type="term" value="F:sequence-specific DNA binding"/>
    <property type="evidence" value="ECO:0007669"/>
    <property type="project" value="TreeGrafter"/>
</dbReference>
<dbReference type="SUPFAM" id="SSF53850">
    <property type="entry name" value="Periplasmic binding protein-like II"/>
    <property type="match status" value="1"/>
</dbReference>
<keyword evidence="2" id="KW-0805">Transcription regulation</keyword>
<proteinExistence type="inferred from homology"/>
<dbReference type="GO" id="GO:0006351">
    <property type="term" value="P:DNA-templated transcription"/>
    <property type="evidence" value="ECO:0007669"/>
    <property type="project" value="TreeGrafter"/>
</dbReference>
<feature type="domain" description="HTH lysR-type" evidence="5">
    <location>
        <begin position="1"/>
        <end position="59"/>
    </location>
</feature>
<reference evidence="6" key="1">
    <citation type="submission" date="2020-05" db="EMBL/GenBank/DDBJ databases">
        <title>Fertoebacter nigrum gen. nov., sp. nov., a new member of the family Rhodobacteraceae.</title>
        <authorList>
            <person name="Szuroczki S."/>
            <person name="Abbaszade G."/>
            <person name="Buni D."/>
            <person name="Schumann P."/>
            <person name="Toth E."/>
        </authorList>
    </citation>
    <scope>NUCLEOTIDE SEQUENCE</scope>
    <source>
        <strain evidence="6">RG-N-1a</strain>
    </source>
</reference>
<protein>
    <submittedName>
        <fullName evidence="6">LysR family transcriptional regulator</fullName>
    </submittedName>
</protein>
<dbReference type="InterPro" id="IPR005119">
    <property type="entry name" value="LysR_subst-bd"/>
</dbReference>
<dbReference type="FunFam" id="1.10.10.10:FF:000001">
    <property type="entry name" value="LysR family transcriptional regulator"/>
    <property type="match status" value="1"/>
</dbReference>
<dbReference type="Gene3D" id="3.40.190.290">
    <property type="match status" value="1"/>
</dbReference>
<dbReference type="AlphaFoldDB" id="A0A8X8H5A2"/>
<dbReference type="Pfam" id="PF03466">
    <property type="entry name" value="LysR_substrate"/>
    <property type="match status" value="1"/>
</dbReference>
<dbReference type="PANTHER" id="PTHR30537">
    <property type="entry name" value="HTH-TYPE TRANSCRIPTIONAL REGULATOR"/>
    <property type="match status" value="1"/>
</dbReference>
<comment type="similarity">
    <text evidence="1">Belongs to the LysR transcriptional regulatory family.</text>
</comment>
<evidence type="ECO:0000256" key="2">
    <source>
        <dbReference type="ARBA" id="ARBA00023015"/>
    </source>
</evidence>
<dbReference type="Gene3D" id="1.10.10.10">
    <property type="entry name" value="Winged helix-like DNA-binding domain superfamily/Winged helix DNA-binding domain"/>
    <property type="match status" value="1"/>
</dbReference>
<evidence type="ECO:0000256" key="4">
    <source>
        <dbReference type="ARBA" id="ARBA00023163"/>
    </source>
</evidence>
<organism evidence="6 7">
    <name type="scientific">Fertoeibacter niger</name>
    <dbReference type="NCBI Taxonomy" id="2656921"/>
    <lineage>
        <taxon>Bacteria</taxon>
        <taxon>Pseudomonadati</taxon>
        <taxon>Pseudomonadota</taxon>
        <taxon>Alphaproteobacteria</taxon>
        <taxon>Rhodobacterales</taxon>
        <taxon>Paracoccaceae</taxon>
        <taxon>Fertoeibacter</taxon>
    </lineage>
</organism>
<keyword evidence="3" id="KW-0238">DNA-binding</keyword>